<evidence type="ECO:0000256" key="13">
    <source>
        <dbReference type="ARBA" id="ARBA00022993"/>
    </source>
</evidence>
<dbReference type="EMBL" id="CP010951">
    <property type="protein sequence ID" value="AMO23826.1"/>
    <property type="molecule type" value="Genomic_DNA"/>
</dbReference>
<evidence type="ECO:0000256" key="11">
    <source>
        <dbReference type="ARBA" id="ARBA00022840"/>
    </source>
</evidence>
<dbReference type="InterPro" id="IPR004619">
    <property type="entry name" value="Type_III_PanK"/>
</dbReference>
<evidence type="ECO:0000313" key="18">
    <source>
        <dbReference type="Proteomes" id="UP000070433"/>
    </source>
</evidence>
<feature type="binding site" evidence="16">
    <location>
        <begin position="7"/>
        <end position="14"/>
    </location>
    <ligand>
        <name>ATP</name>
        <dbReference type="ChEBI" id="CHEBI:30616"/>
    </ligand>
</feature>
<evidence type="ECO:0000256" key="9">
    <source>
        <dbReference type="ARBA" id="ARBA00022741"/>
    </source>
</evidence>
<dbReference type="PANTHER" id="PTHR34265">
    <property type="entry name" value="TYPE III PANTOTHENATE KINASE"/>
    <property type="match status" value="1"/>
</dbReference>
<dbReference type="AlphaFoldDB" id="A0A127JUZ7"/>
<dbReference type="EC" id="2.7.1.33" evidence="6 16"/>
<dbReference type="CDD" id="cd24015">
    <property type="entry name" value="ASKHA_NBD_PanK-III"/>
    <property type="match status" value="1"/>
</dbReference>
<dbReference type="GO" id="GO:0015937">
    <property type="term" value="P:coenzyme A biosynthetic process"/>
    <property type="evidence" value="ECO:0007669"/>
    <property type="project" value="UniProtKB-UniRule"/>
</dbReference>
<proteinExistence type="inferred from homology"/>
<comment type="cofactor">
    <cofactor evidence="2">
        <name>K(+)</name>
        <dbReference type="ChEBI" id="CHEBI:29103"/>
    </cofactor>
</comment>
<keyword evidence="13 16" id="KW-0173">Coenzyme A biosynthesis</keyword>
<dbReference type="NCBIfam" id="TIGR00671">
    <property type="entry name" value="baf"/>
    <property type="match status" value="1"/>
</dbReference>
<dbReference type="RefSeq" id="WP_061500792.1">
    <property type="nucleotide sequence ID" value="NZ_CP010951.1"/>
</dbReference>
<evidence type="ECO:0000256" key="4">
    <source>
        <dbReference type="ARBA" id="ARBA00005225"/>
    </source>
</evidence>
<sequence>MAFLAIDVGNTRLKWAMYAQPRPGAALLAHGAEFLENIDKLAEGPWARLPQPQRMLGCAVAADAIKRRVEEQMEEIWDVPAQWVVASAAEAGLANRYDHPTRLGADRWVAMIGAWHRMLASGPARPMVVVMVGTAVTVEAVDATGAFLGGFILPGHGIMLRALESGTAGLHVPTGDVREFPTNTSDALTSGGTFAIAGAIERMVKHVREHCGEEPLRYMTGGAGWKMSPHMSMPFELVESLIFDGLLEIARHRFTG</sequence>
<dbReference type="GO" id="GO:0005524">
    <property type="term" value="F:ATP binding"/>
    <property type="evidence" value="ECO:0007669"/>
    <property type="project" value="UniProtKB-UniRule"/>
</dbReference>
<evidence type="ECO:0000256" key="7">
    <source>
        <dbReference type="ARBA" id="ARBA00022490"/>
    </source>
</evidence>
<dbReference type="InterPro" id="IPR043129">
    <property type="entry name" value="ATPase_NBD"/>
</dbReference>
<reference evidence="17 18" key="1">
    <citation type="journal article" date="2014" name="Int. J. Syst. Evol. Microbiol.">
        <title>Ramlibacter solisilvae sp. nov., isolated from forest soil, and emended description of the genus Ramlibacter.</title>
        <authorList>
            <person name="Lee H.J."/>
            <person name="Lee S.H."/>
            <person name="Lee S.S."/>
            <person name="Lee J.S."/>
            <person name="Kim Y."/>
            <person name="Kim S.C."/>
            <person name="Jeon C.O."/>
        </authorList>
    </citation>
    <scope>NUCLEOTIDE SEQUENCE [LARGE SCALE GENOMIC DNA]</scope>
    <source>
        <strain evidence="17 18">5-10</strain>
    </source>
</reference>
<keyword evidence="11 16" id="KW-0067">ATP-binding</keyword>
<protein>
    <recommendedName>
        <fullName evidence="15 16">Type III pantothenate kinase</fullName>
        <ecNumber evidence="6 16">2.7.1.33</ecNumber>
    </recommendedName>
    <alternativeName>
        <fullName evidence="16">PanK-III</fullName>
    </alternativeName>
    <alternativeName>
        <fullName evidence="16">Pantothenic acid kinase</fullName>
    </alternativeName>
</protein>
<evidence type="ECO:0000256" key="1">
    <source>
        <dbReference type="ARBA" id="ARBA00001206"/>
    </source>
</evidence>
<evidence type="ECO:0000256" key="14">
    <source>
        <dbReference type="ARBA" id="ARBA00038036"/>
    </source>
</evidence>
<keyword evidence="8 16" id="KW-0808">Transferase</keyword>
<comment type="cofactor">
    <cofactor evidence="16">
        <name>NH4(+)</name>
        <dbReference type="ChEBI" id="CHEBI:28938"/>
    </cofactor>
    <cofactor evidence="16">
        <name>K(+)</name>
        <dbReference type="ChEBI" id="CHEBI:29103"/>
    </cofactor>
    <text evidence="16">A monovalent cation. Ammonium or potassium.</text>
</comment>
<name>A0A127JUZ7_9BURK</name>
<feature type="binding site" evidence="16">
    <location>
        <position position="134"/>
    </location>
    <ligand>
        <name>ATP</name>
        <dbReference type="ChEBI" id="CHEBI:30616"/>
    </ligand>
</feature>
<comment type="similarity">
    <text evidence="14 16">Belongs to the type III pantothenate kinase family.</text>
</comment>
<comment type="caution">
    <text evidence="16">Lacks conserved residue(s) required for the propagation of feature annotation.</text>
</comment>
<comment type="function">
    <text evidence="16">Catalyzes the phosphorylation of pantothenate (Pan), the first step in CoA biosynthesis.</text>
</comment>
<evidence type="ECO:0000256" key="5">
    <source>
        <dbReference type="ARBA" id="ARBA00011738"/>
    </source>
</evidence>
<keyword evidence="10 16" id="KW-0418">Kinase</keyword>
<dbReference type="PATRIC" id="fig|94132.3.peg.2902"/>
<dbReference type="Pfam" id="PF03309">
    <property type="entry name" value="Pan_kinase"/>
    <property type="match status" value="1"/>
</dbReference>
<evidence type="ECO:0000256" key="16">
    <source>
        <dbReference type="HAMAP-Rule" id="MF_01274"/>
    </source>
</evidence>
<feature type="active site" description="Proton acceptor" evidence="16">
    <location>
        <position position="106"/>
    </location>
</feature>
<comment type="pathway">
    <text evidence="4 16">Cofactor biosynthesis; coenzyme A biosynthesis; CoA from (R)-pantothenate: step 1/5.</text>
</comment>
<feature type="binding site" evidence="16">
    <location>
        <begin position="104"/>
        <end position="107"/>
    </location>
    <ligand>
        <name>substrate</name>
    </ligand>
</feature>
<comment type="subcellular location">
    <subcellularLocation>
        <location evidence="3 16">Cytoplasm</location>
    </subcellularLocation>
</comment>
<keyword evidence="12 16" id="KW-0630">Potassium</keyword>
<evidence type="ECO:0000256" key="3">
    <source>
        <dbReference type="ARBA" id="ARBA00004496"/>
    </source>
</evidence>
<dbReference type="GO" id="GO:0005737">
    <property type="term" value="C:cytoplasm"/>
    <property type="evidence" value="ECO:0007669"/>
    <property type="project" value="UniProtKB-SubCell"/>
</dbReference>
<dbReference type="HAMAP" id="MF_01274">
    <property type="entry name" value="Pantothen_kinase_3"/>
    <property type="match status" value="1"/>
</dbReference>
<evidence type="ECO:0000313" key="17">
    <source>
        <dbReference type="EMBL" id="AMO23826.1"/>
    </source>
</evidence>
<evidence type="ECO:0000256" key="12">
    <source>
        <dbReference type="ARBA" id="ARBA00022958"/>
    </source>
</evidence>
<comment type="subunit">
    <text evidence="5 16">Homodimer.</text>
</comment>
<dbReference type="SUPFAM" id="SSF53067">
    <property type="entry name" value="Actin-like ATPase domain"/>
    <property type="match status" value="2"/>
</dbReference>
<keyword evidence="9 16" id="KW-0547">Nucleotide-binding</keyword>
<comment type="catalytic activity">
    <reaction evidence="1 16">
        <text>(R)-pantothenate + ATP = (R)-4'-phosphopantothenate + ADP + H(+)</text>
        <dbReference type="Rhea" id="RHEA:16373"/>
        <dbReference type="ChEBI" id="CHEBI:10986"/>
        <dbReference type="ChEBI" id="CHEBI:15378"/>
        <dbReference type="ChEBI" id="CHEBI:29032"/>
        <dbReference type="ChEBI" id="CHEBI:30616"/>
        <dbReference type="ChEBI" id="CHEBI:456216"/>
        <dbReference type="EC" id="2.7.1.33"/>
    </reaction>
</comment>
<feature type="binding site" evidence="16">
    <location>
        <position position="184"/>
    </location>
    <ligand>
        <name>substrate</name>
    </ligand>
</feature>
<dbReference type="OrthoDB" id="9781305at2"/>
<keyword evidence="18" id="KW-1185">Reference proteome</keyword>
<evidence type="ECO:0000256" key="6">
    <source>
        <dbReference type="ARBA" id="ARBA00012102"/>
    </source>
</evidence>
<evidence type="ECO:0000256" key="2">
    <source>
        <dbReference type="ARBA" id="ARBA00001958"/>
    </source>
</evidence>
<dbReference type="UniPathway" id="UPA00241">
    <property type="reaction ID" value="UER00352"/>
</dbReference>
<feature type="binding site" evidence="16">
    <location>
        <position position="97"/>
    </location>
    <ligand>
        <name>substrate</name>
    </ligand>
</feature>
<evidence type="ECO:0000256" key="8">
    <source>
        <dbReference type="ARBA" id="ARBA00022679"/>
    </source>
</evidence>
<dbReference type="Gene3D" id="3.30.420.40">
    <property type="match status" value="2"/>
</dbReference>
<dbReference type="PANTHER" id="PTHR34265:SF1">
    <property type="entry name" value="TYPE III PANTOTHENATE KINASE"/>
    <property type="match status" value="1"/>
</dbReference>
<dbReference type="Proteomes" id="UP000070433">
    <property type="component" value="Chromosome"/>
</dbReference>
<organism evidence="17 18">
    <name type="scientific">Ramlibacter tataouinensis</name>
    <dbReference type="NCBI Taxonomy" id="94132"/>
    <lineage>
        <taxon>Bacteria</taxon>
        <taxon>Pseudomonadati</taxon>
        <taxon>Pseudomonadota</taxon>
        <taxon>Betaproteobacteria</taxon>
        <taxon>Burkholderiales</taxon>
        <taxon>Comamonadaceae</taxon>
        <taxon>Ramlibacter</taxon>
    </lineage>
</organism>
<evidence type="ECO:0000256" key="15">
    <source>
        <dbReference type="ARBA" id="ARBA00040883"/>
    </source>
</evidence>
<evidence type="ECO:0000256" key="10">
    <source>
        <dbReference type="ARBA" id="ARBA00022777"/>
    </source>
</evidence>
<accession>A0A127JUZ7</accession>
<gene>
    <name evidence="16" type="primary">coaX</name>
    <name evidence="17" type="ORF">UC35_14260</name>
</gene>
<keyword evidence="7 16" id="KW-0963">Cytoplasm</keyword>
<dbReference type="GO" id="GO:0004594">
    <property type="term" value="F:pantothenate kinase activity"/>
    <property type="evidence" value="ECO:0007669"/>
    <property type="project" value="UniProtKB-UniRule"/>
</dbReference>